<dbReference type="AlphaFoldDB" id="A0A511MWH2"/>
<proteinExistence type="predicted"/>
<evidence type="ECO:0000313" key="2">
    <source>
        <dbReference type="Proteomes" id="UP000321306"/>
    </source>
</evidence>
<accession>A0A511MWH2</accession>
<dbReference type="Proteomes" id="UP000321306">
    <property type="component" value="Unassembled WGS sequence"/>
</dbReference>
<comment type="caution">
    <text evidence="1">The sequence shown here is derived from an EMBL/GenBank/DDBJ whole genome shotgun (WGS) entry which is preliminary data.</text>
</comment>
<dbReference type="EMBL" id="BJXB01000001">
    <property type="protein sequence ID" value="GEM44741.1"/>
    <property type="molecule type" value="Genomic_DNA"/>
</dbReference>
<dbReference type="RefSeq" id="WP_186815765.1">
    <property type="nucleotide sequence ID" value="NZ_BJXB01000001.1"/>
</dbReference>
<gene>
    <name evidence="1" type="ORF">DC3_03760</name>
</gene>
<sequence length="54" mass="5662">MLFILSLVAGLLIGSIFLGIALLMDRLLKTPTIVVDDLQEAPSFALSSSLTTAA</sequence>
<reference evidence="1 2" key="1">
    <citation type="submission" date="2019-07" db="EMBL/GenBank/DDBJ databases">
        <title>Whole genome shotgun sequence of Deinococcus cellulosilyticus NBRC 106333.</title>
        <authorList>
            <person name="Hosoyama A."/>
            <person name="Uohara A."/>
            <person name="Ohji S."/>
            <person name="Ichikawa N."/>
        </authorList>
    </citation>
    <scope>NUCLEOTIDE SEQUENCE [LARGE SCALE GENOMIC DNA]</scope>
    <source>
        <strain evidence="1 2">NBRC 106333</strain>
    </source>
</reference>
<name>A0A511MWH2_DEIC1</name>
<evidence type="ECO:0000313" key="1">
    <source>
        <dbReference type="EMBL" id="GEM44741.1"/>
    </source>
</evidence>
<organism evidence="1 2">
    <name type="scientific">Deinococcus cellulosilyticus (strain DSM 18568 / NBRC 106333 / KACC 11606 / 5516J-15)</name>
    <dbReference type="NCBI Taxonomy" id="1223518"/>
    <lineage>
        <taxon>Bacteria</taxon>
        <taxon>Thermotogati</taxon>
        <taxon>Deinococcota</taxon>
        <taxon>Deinococci</taxon>
        <taxon>Deinococcales</taxon>
        <taxon>Deinococcaceae</taxon>
        <taxon>Deinococcus</taxon>
    </lineage>
</organism>
<protein>
    <submittedName>
        <fullName evidence="1">Uncharacterized protein</fullName>
    </submittedName>
</protein>
<keyword evidence="2" id="KW-1185">Reference proteome</keyword>